<evidence type="ECO:0000256" key="3">
    <source>
        <dbReference type="ARBA" id="ARBA00022771"/>
    </source>
</evidence>
<protein>
    <submittedName>
        <fullName evidence="8">Zinc finger protein 235</fullName>
    </submittedName>
</protein>
<dbReference type="AlphaFoldDB" id="A0A4Y2C497"/>
<feature type="region of interest" description="Disordered" evidence="6">
    <location>
        <begin position="35"/>
        <end position="64"/>
    </location>
</feature>
<name>A0A4Y2C497_ARAVE</name>
<gene>
    <name evidence="8" type="primary">ZNF235_109</name>
    <name evidence="8" type="ORF">AVEN_274634_1</name>
</gene>
<evidence type="ECO:0000256" key="2">
    <source>
        <dbReference type="ARBA" id="ARBA00022737"/>
    </source>
</evidence>
<sequence>MFPFKRPKCSRSSLPAGRPHCFHCNSDAATDTGMDDNFHPTLAAPRDTEVASGSRNRLVPNDMQAGSTVLAHNRKRSESNDRMITDNIQANKQSRQEICKKAGRNRDFVQETCAATNNRAFDNSHSVDIHHEFLNVEESRSFNQGKQVLGNLSKKRPLTVSQNIASDTSILQSSQKCNAPGKISYSRVSIVKSVHSTDDILVDPGPSNFRGNENVPDLLGEKLQSGNPLERLSVVLREEKTFTCRVCDEKIDKHVKKQENVGKELYECCVCRYNTSRKYDLQMHTCIHCPQKICNICTKEYTEGDSHDREHTCNVCGKICLCKTLLDQHSVDHEEYFLTLCWGCSKNIEDHFAKEEGKKLYVCCVCGYKTKIIHDIRMHNNIHSPKLFCKICREEYPIKEKGLHDSEYACIVCEEKFQCKTLLGEHTTEHKNYFHTYCRACNREILHDHKIENEEKSFYKCCQCSKTFTQKCILQDHLCTHTGLKLFKCDVCGRRYARKDNFKTHTVICIPLPHKCEICRARFPNRDSLDAHCLVKHIQT</sequence>
<dbReference type="PROSITE" id="PS00028">
    <property type="entry name" value="ZINC_FINGER_C2H2_1"/>
    <property type="match status" value="4"/>
</dbReference>
<keyword evidence="1" id="KW-0479">Metal-binding</keyword>
<dbReference type="GO" id="GO:0008270">
    <property type="term" value="F:zinc ion binding"/>
    <property type="evidence" value="ECO:0007669"/>
    <property type="project" value="UniProtKB-KW"/>
</dbReference>
<dbReference type="SMART" id="SM00355">
    <property type="entry name" value="ZnF_C2H2"/>
    <property type="match status" value="7"/>
</dbReference>
<dbReference type="EMBL" id="BGPR01085240">
    <property type="protein sequence ID" value="GBL98585.1"/>
    <property type="molecule type" value="Genomic_DNA"/>
</dbReference>
<feature type="domain" description="C2H2-type" evidence="7">
    <location>
        <begin position="266"/>
        <end position="293"/>
    </location>
</feature>
<keyword evidence="9" id="KW-1185">Reference proteome</keyword>
<dbReference type="FunFam" id="3.30.160.60:FF:000446">
    <property type="entry name" value="Zinc finger protein"/>
    <property type="match status" value="1"/>
</dbReference>
<accession>A0A4Y2C497</accession>
<dbReference type="Proteomes" id="UP000499080">
    <property type="component" value="Unassembled WGS sequence"/>
</dbReference>
<comment type="caution">
    <text evidence="8">The sequence shown here is derived from an EMBL/GenBank/DDBJ whole genome shotgun (WGS) entry which is preliminary data.</text>
</comment>
<reference evidence="8 9" key="1">
    <citation type="journal article" date="2019" name="Sci. Rep.">
        <title>Orb-weaving spider Araneus ventricosus genome elucidates the spidroin gene catalogue.</title>
        <authorList>
            <person name="Kono N."/>
            <person name="Nakamura H."/>
            <person name="Ohtoshi R."/>
            <person name="Moran D.A.P."/>
            <person name="Shinohara A."/>
            <person name="Yoshida Y."/>
            <person name="Fujiwara M."/>
            <person name="Mori M."/>
            <person name="Tomita M."/>
            <person name="Arakawa K."/>
        </authorList>
    </citation>
    <scope>NUCLEOTIDE SEQUENCE [LARGE SCALE GENOMIC DNA]</scope>
</reference>
<evidence type="ECO:0000313" key="8">
    <source>
        <dbReference type="EMBL" id="GBL98585.1"/>
    </source>
</evidence>
<feature type="domain" description="C2H2-type" evidence="7">
    <location>
        <begin position="459"/>
        <end position="486"/>
    </location>
</feature>
<keyword evidence="2" id="KW-0677">Repeat</keyword>
<dbReference type="OrthoDB" id="8069632at2759"/>
<evidence type="ECO:0000313" key="9">
    <source>
        <dbReference type="Proteomes" id="UP000499080"/>
    </source>
</evidence>
<proteinExistence type="predicted"/>
<dbReference type="InterPro" id="IPR036236">
    <property type="entry name" value="Znf_C2H2_sf"/>
</dbReference>
<evidence type="ECO:0000256" key="1">
    <source>
        <dbReference type="ARBA" id="ARBA00022723"/>
    </source>
</evidence>
<dbReference type="PANTHER" id="PTHR24379:SF121">
    <property type="entry name" value="C2H2-TYPE DOMAIN-CONTAINING PROTEIN"/>
    <property type="match status" value="1"/>
</dbReference>
<dbReference type="PROSITE" id="PS50157">
    <property type="entry name" value="ZINC_FINGER_C2H2_2"/>
    <property type="match status" value="3"/>
</dbReference>
<dbReference type="SUPFAM" id="SSF57667">
    <property type="entry name" value="beta-beta-alpha zinc fingers"/>
    <property type="match status" value="1"/>
</dbReference>
<feature type="domain" description="C2H2-type" evidence="7">
    <location>
        <begin position="487"/>
        <end position="505"/>
    </location>
</feature>
<keyword evidence="4" id="KW-0862">Zinc</keyword>
<evidence type="ECO:0000256" key="5">
    <source>
        <dbReference type="PROSITE-ProRule" id="PRU00042"/>
    </source>
</evidence>
<dbReference type="GO" id="GO:0005634">
    <property type="term" value="C:nucleus"/>
    <property type="evidence" value="ECO:0007669"/>
    <property type="project" value="UniProtKB-ARBA"/>
</dbReference>
<evidence type="ECO:0000256" key="6">
    <source>
        <dbReference type="SAM" id="MobiDB-lite"/>
    </source>
</evidence>
<evidence type="ECO:0000259" key="7">
    <source>
        <dbReference type="PROSITE" id="PS50157"/>
    </source>
</evidence>
<dbReference type="PANTHER" id="PTHR24379">
    <property type="entry name" value="KRAB AND ZINC FINGER DOMAIN-CONTAINING"/>
    <property type="match status" value="1"/>
</dbReference>
<keyword evidence="3 5" id="KW-0863">Zinc-finger</keyword>
<dbReference type="Gene3D" id="3.30.160.60">
    <property type="entry name" value="Classic Zinc Finger"/>
    <property type="match status" value="2"/>
</dbReference>
<evidence type="ECO:0000256" key="4">
    <source>
        <dbReference type="ARBA" id="ARBA00022833"/>
    </source>
</evidence>
<dbReference type="InterPro" id="IPR013087">
    <property type="entry name" value="Znf_C2H2_type"/>
</dbReference>
<organism evidence="8 9">
    <name type="scientific">Araneus ventricosus</name>
    <name type="common">Orbweaver spider</name>
    <name type="synonym">Epeira ventricosa</name>
    <dbReference type="NCBI Taxonomy" id="182803"/>
    <lineage>
        <taxon>Eukaryota</taxon>
        <taxon>Metazoa</taxon>
        <taxon>Ecdysozoa</taxon>
        <taxon>Arthropoda</taxon>
        <taxon>Chelicerata</taxon>
        <taxon>Arachnida</taxon>
        <taxon>Araneae</taxon>
        <taxon>Araneomorphae</taxon>
        <taxon>Entelegynae</taxon>
        <taxon>Araneoidea</taxon>
        <taxon>Araneidae</taxon>
        <taxon>Araneus</taxon>
    </lineage>
</organism>